<dbReference type="AlphaFoldDB" id="A0A1D2MLF2"/>
<evidence type="ECO:0000313" key="2">
    <source>
        <dbReference type="Proteomes" id="UP000094527"/>
    </source>
</evidence>
<organism evidence="1 2">
    <name type="scientific">Orchesella cincta</name>
    <name type="common">Springtail</name>
    <name type="synonym">Podura cincta</name>
    <dbReference type="NCBI Taxonomy" id="48709"/>
    <lineage>
        <taxon>Eukaryota</taxon>
        <taxon>Metazoa</taxon>
        <taxon>Ecdysozoa</taxon>
        <taxon>Arthropoda</taxon>
        <taxon>Hexapoda</taxon>
        <taxon>Collembola</taxon>
        <taxon>Entomobryomorpha</taxon>
        <taxon>Entomobryoidea</taxon>
        <taxon>Orchesellidae</taxon>
        <taxon>Orchesellinae</taxon>
        <taxon>Orchesella</taxon>
    </lineage>
</organism>
<proteinExistence type="predicted"/>
<reference evidence="1 2" key="1">
    <citation type="journal article" date="2016" name="Genome Biol. Evol.">
        <title>Gene Family Evolution Reflects Adaptation to Soil Environmental Stressors in the Genome of the Collembolan Orchesella cincta.</title>
        <authorList>
            <person name="Faddeeva-Vakhrusheva A."/>
            <person name="Derks M.F."/>
            <person name="Anvar S.Y."/>
            <person name="Agamennone V."/>
            <person name="Suring W."/>
            <person name="Smit S."/>
            <person name="van Straalen N.M."/>
            <person name="Roelofs D."/>
        </authorList>
    </citation>
    <scope>NUCLEOTIDE SEQUENCE [LARGE SCALE GENOMIC DNA]</scope>
    <source>
        <tissue evidence="1">Mixed pool</tissue>
    </source>
</reference>
<evidence type="ECO:0000313" key="1">
    <source>
        <dbReference type="EMBL" id="ODM93758.1"/>
    </source>
</evidence>
<comment type="caution">
    <text evidence="1">The sequence shown here is derived from an EMBL/GenBank/DDBJ whole genome shotgun (WGS) entry which is preliminary data.</text>
</comment>
<accession>A0A1D2MLF2</accession>
<dbReference type="InterPro" id="IPR013783">
    <property type="entry name" value="Ig-like_fold"/>
</dbReference>
<keyword evidence="2" id="KW-1185">Reference proteome</keyword>
<protein>
    <submittedName>
        <fullName evidence="1">MYCBP-associated protein</fullName>
    </submittedName>
</protein>
<name>A0A1D2MLF2_ORCCI</name>
<dbReference type="PANTHER" id="PTHR48421:SF1">
    <property type="entry name" value="MYCBP-ASSOCIATED PROTEIN"/>
    <property type="match status" value="1"/>
</dbReference>
<dbReference type="Proteomes" id="UP000094527">
    <property type="component" value="Unassembled WGS sequence"/>
</dbReference>
<dbReference type="PANTHER" id="PTHR48421">
    <property type="entry name" value="MYCBP-ASSOCIATED PROTEIN"/>
    <property type="match status" value="1"/>
</dbReference>
<dbReference type="Pfam" id="PF14646">
    <property type="entry name" value="MYCBPAP"/>
    <property type="match status" value="1"/>
</dbReference>
<dbReference type="EMBL" id="LJIJ01000923">
    <property type="protein sequence ID" value="ODM93758.1"/>
    <property type="molecule type" value="Genomic_DNA"/>
</dbReference>
<sequence>MPTRNSARSSGNCRLNPKCCYDSHDLECPNKFYPPLLSTPTDFCAEVLAKGLPIPQCALAKPKKLVIEREPPPLAKPYTSRHLKNYQRWCYIWRQTYNTLTSKRNAETRPPVMSSGENHRLKKEDKELFDRTLHTYHLNGFYVKNAVWADSIRPKPQGSTKEIKEVITKRYLRDFPEMKRQRTPNFVRNEVSLPPRKPPTRAAKPGTKKILAGFNWEEQWAKTKPVEKMKEILACDIGLYGKTDPTPDNLIFKPILSKEGPSETIYDKRFNKRGEMAVPQLVFSEDVDEQATFQDAIATTAEENRKSSREYYNEARGPIFRIRSEFSEVVLRYSKAAAELPHFIKSPSASTTLEEYFYDDNQHFSITTKCKDMRFIVLKNEGTTTIRYQWFRHPPNRDAQLMLAYTTEYKSLKLSKALDMNESQENVLEKDTASDAQLKVPKKDHLEFHFSQLPGVLLPGQTTEFPIIFRSKKPGYFHETLYLLTHPRLNTEDGRYYAVSLTGVCTDIELAEKGNEKHDIEGLKRYLNEKISEEESIDLMDSILDRSLSEVSSSSSCSLPYGRVTAESIFYAHNRHYYYYCGKSEKALELVRQLIEMLVPKTRVENLAQCHLSIQSLYNLVTSARNKEDLYWSYLRTSQAEDLLEDLFDCMFTISKQRQFCWPGTDRRKYVACYTNMVVTFDEILLGFDRLYNYYNAPAMKFIDENTSEQLISEYLQNEEMQVEILKEMVEDTGEVVESLIEPPIPADLFEEAGGGDFANILNAIFEEEGV</sequence>
<dbReference type="OrthoDB" id="10263316at2759"/>
<dbReference type="Gene3D" id="2.60.40.10">
    <property type="entry name" value="Immunoglobulins"/>
    <property type="match status" value="1"/>
</dbReference>
<gene>
    <name evidence="1" type="ORF">Ocin01_12923</name>
</gene>
<dbReference type="InterPro" id="IPR032707">
    <property type="entry name" value="MYCBPAP"/>
</dbReference>